<dbReference type="EMBL" id="JAJJMN010000001">
    <property type="protein sequence ID" value="MCC9018681.1"/>
    <property type="molecule type" value="Genomic_DNA"/>
</dbReference>
<gene>
    <name evidence="1" type="ORF">LNQ34_12940</name>
</gene>
<comment type="caution">
    <text evidence="1">The sequence shown here is derived from an EMBL/GenBank/DDBJ whole genome shotgun (WGS) entry which is preliminary data.</text>
</comment>
<dbReference type="Proteomes" id="UP001430700">
    <property type="component" value="Unassembled WGS sequence"/>
</dbReference>
<sequence length="137" mass="16536">MDIELVKTNLKNKWNINPYDFWIPLQGKLKENTIYFETDAFENKIGYEKLNQILKEINNGNVYSFNEAREEHIYSEILIKEFNSPDIFFTNENADWVIYQTHEETISFAGKELIDKIKLHWKNWEDNVNPWEINTEK</sequence>
<evidence type="ECO:0000313" key="2">
    <source>
        <dbReference type="Proteomes" id="UP001430700"/>
    </source>
</evidence>
<reference evidence="1" key="1">
    <citation type="submission" date="2021-11" db="EMBL/GenBank/DDBJ databases">
        <title>Description of novel Flavobacterium species.</title>
        <authorList>
            <person name="Saticioglu I.B."/>
            <person name="Ay H."/>
            <person name="Altun S."/>
            <person name="Duman M."/>
        </authorList>
    </citation>
    <scope>NUCLEOTIDE SEQUENCE</scope>
    <source>
        <strain evidence="1">F-126</strain>
    </source>
</reference>
<name>A0ABS8M399_9FLAO</name>
<organism evidence="1 2">
    <name type="scientific">Flavobacterium lipolyticum</name>
    <dbReference type="NCBI Taxonomy" id="2893754"/>
    <lineage>
        <taxon>Bacteria</taxon>
        <taxon>Pseudomonadati</taxon>
        <taxon>Bacteroidota</taxon>
        <taxon>Flavobacteriia</taxon>
        <taxon>Flavobacteriales</taxon>
        <taxon>Flavobacteriaceae</taxon>
        <taxon>Flavobacterium</taxon>
    </lineage>
</organism>
<keyword evidence="2" id="KW-1185">Reference proteome</keyword>
<protein>
    <submittedName>
        <fullName evidence="1">Uncharacterized protein</fullName>
    </submittedName>
</protein>
<accession>A0ABS8M399</accession>
<dbReference type="RefSeq" id="WP_230000058.1">
    <property type="nucleotide sequence ID" value="NZ_JAJJMN010000001.1"/>
</dbReference>
<evidence type="ECO:0000313" key="1">
    <source>
        <dbReference type="EMBL" id="MCC9018681.1"/>
    </source>
</evidence>
<proteinExistence type="predicted"/>